<protein>
    <submittedName>
        <fullName evidence="1">Uncharacterized protein</fullName>
    </submittedName>
</protein>
<name>A0A8J2I310_9PLEO</name>
<comment type="caution">
    <text evidence="1">The sequence shown here is derived from an EMBL/GenBank/DDBJ whole genome shotgun (WGS) entry which is preliminary data.</text>
</comment>
<gene>
    <name evidence="1" type="ORF">ALTATR162_LOCUS3805</name>
</gene>
<accession>A0A8J2I310</accession>
<dbReference type="AlphaFoldDB" id="A0A8J2I310"/>
<reference evidence="1" key="1">
    <citation type="submission" date="2021-05" db="EMBL/GenBank/DDBJ databases">
        <authorList>
            <person name="Stam R."/>
        </authorList>
    </citation>
    <scope>NUCLEOTIDE SEQUENCE</scope>
    <source>
        <strain evidence="1">CS162</strain>
    </source>
</reference>
<evidence type="ECO:0000313" key="1">
    <source>
        <dbReference type="EMBL" id="CAG5155727.1"/>
    </source>
</evidence>
<proteinExistence type="predicted"/>
<organism evidence="1 2">
    <name type="scientific">Alternaria atra</name>
    <dbReference type="NCBI Taxonomy" id="119953"/>
    <lineage>
        <taxon>Eukaryota</taxon>
        <taxon>Fungi</taxon>
        <taxon>Dikarya</taxon>
        <taxon>Ascomycota</taxon>
        <taxon>Pezizomycotina</taxon>
        <taxon>Dothideomycetes</taxon>
        <taxon>Pleosporomycetidae</taxon>
        <taxon>Pleosporales</taxon>
        <taxon>Pleosporineae</taxon>
        <taxon>Pleosporaceae</taxon>
        <taxon>Alternaria</taxon>
        <taxon>Alternaria sect. Ulocladioides</taxon>
    </lineage>
</organism>
<dbReference type="GeneID" id="67015402"/>
<dbReference type="EMBL" id="CAJRGZ010000017">
    <property type="protein sequence ID" value="CAG5155727.1"/>
    <property type="molecule type" value="Genomic_DNA"/>
</dbReference>
<dbReference type="RefSeq" id="XP_043167348.1">
    <property type="nucleotide sequence ID" value="XM_043311413.1"/>
</dbReference>
<evidence type="ECO:0000313" key="2">
    <source>
        <dbReference type="Proteomes" id="UP000676310"/>
    </source>
</evidence>
<dbReference type="Proteomes" id="UP000676310">
    <property type="component" value="Unassembled WGS sequence"/>
</dbReference>
<sequence>MLQCDGSKFCSKDNGLSFYTCAANEKPFIPAYSTSVEFSTDSTAAVVASGSNNLNWLHTTISQWLDKMCYSTSCAASPSSPHSQDLLYKGVGFGLAKGTLTLGVSEAQFDQNSPAERETAINLASLAIIRAAKCETQHYKEKCTAYNSDCDLQSIVMCKAPSDMNIQMWSIDEQGHSSLHTMLHVQLKWDDKSTPFDCSVLDTPLGMLETLTEYEPEMKKATEFAGAVVAICKGISSLFNGGK</sequence>
<keyword evidence="2" id="KW-1185">Reference proteome</keyword>